<accession>A0AAJ1MMK9</accession>
<sequence>MKKKVILMLITTILALSVVMITGCKKEDESKADQPAKQELITLKWPTIWVGEDSKAPMIAALVDEFNAMNEGRYKVEIEANPDYDAYRNKLNSQIAAGVVPDLFVLNPDPTSLSFYEGDLLMDFAEELSGSWGDNFVSGAISGATIDGALKSIPYEVGYTPVWYNMDIFKAAGIPDIPKTYDEFFDACEKIKAAGFIPTSQMTGGTNAWTSMLWFSHIAASIGGPDVWEKDITDPVFVQAAEILRMMYIDGNTSKDAVGGDAGVSGGHFLAGRSAMFINGPWYIGRVKNDAPDVFKATKIGPAPAVEGGFEGAQIGFPQSNLAAGATDDPAKKEAVIAFMKWMTLPENVKKISMDAGSMFAVKFGVDDGEDVDLVQGQFMNAVNDSAFVNTHFQANFATDVVAEFGQALARMALGKATAEEFIQQIADKID</sequence>
<dbReference type="InterPro" id="IPR050490">
    <property type="entry name" value="Bact_solute-bd_prot1"/>
</dbReference>
<comment type="subcellular location">
    <subcellularLocation>
        <location evidence="1">Periplasm</location>
    </subcellularLocation>
</comment>
<gene>
    <name evidence="3" type="ORF">PQJ61_08265</name>
</gene>
<dbReference type="PROSITE" id="PS51257">
    <property type="entry name" value="PROKAR_LIPOPROTEIN"/>
    <property type="match status" value="1"/>
</dbReference>
<dbReference type="EMBL" id="JAQQAL010000017">
    <property type="protein sequence ID" value="MDC7226745.1"/>
    <property type="molecule type" value="Genomic_DNA"/>
</dbReference>
<evidence type="ECO:0000256" key="1">
    <source>
        <dbReference type="ARBA" id="ARBA00004418"/>
    </source>
</evidence>
<name>A0AAJ1MMK9_9SPIO</name>
<reference evidence="3 4" key="1">
    <citation type="submission" date="2022-12" db="EMBL/GenBank/DDBJ databases">
        <title>Metagenome assembled genome from gulf of manar.</title>
        <authorList>
            <person name="Kohli P."/>
            <person name="Pk S."/>
            <person name="Venkata Ramana C."/>
            <person name="Sasikala C."/>
        </authorList>
    </citation>
    <scope>NUCLEOTIDE SEQUENCE [LARGE SCALE GENOMIC DNA]</scope>
    <source>
        <strain evidence="3">JB008</strain>
    </source>
</reference>
<evidence type="ECO:0000313" key="3">
    <source>
        <dbReference type="EMBL" id="MDC7226745.1"/>
    </source>
</evidence>
<dbReference type="Proteomes" id="UP001221217">
    <property type="component" value="Unassembled WGS sequence"/>
</dbReference>
<evidence type="ECO:0000313" key="4">
    <source>
        <dbReference type="Proteomes" id="UP001221217"/>
    </source>
</evidence>
<comment type="similarity">
    <text evidence="2">Belongs to the bacterial solute-binding protein 1 family.</text>
</comment>
<proteinExistence type="inferred from homology"/>
<protein>
    <submittedName>
        <fullName evidence="3">ABC transporter substrate-binding protein</fullName>
    </submittedName>
</protein>
<organism evidence="3 4">
    <name type="scientific">Candidatus Thalassospirochaeta sargassi</name>
    <dbReference type="NCBI Taxonomy" id="3119039"/>
    <lineage>
        <taxon>Bacteria</taxon>
        <taxon>Pseudomonadati</taxon>
        <taxon>Spirochaetota</taxon>
        <taxon>Spirochaetia</taxon>
        <taxon>Spirochaetales</taxon>
        <taxon>Spirochaetaceae</taxon>
        <taxon>Candidatus Thalassospirochaeta</taxon>
    </lineage>
</organism>
<comment type="caution">
    <text evidence="3">The sequence shown here is derived from an EMBL/GenBank/DDBJ whole genome shotgun (WGS) entry which is preliminary data.</text>
</comment>
<evidence type="ECO:0000256" key="2">
    <source>
        <dbReference type="ARBA" id="ARBA00008520"/>
    </source>
</evidence>
<dbReference type="InterPro" id="IPR006059">
    <property type="entry name" value="SBP"/>
</dbReference>
<dbReference type="GO" id="GO:0042597">
    <property type="term" value="C:periplasmic space"/>
    <property type="evidence" value="ECO:0007669"/>
    <property type="project" value="UniProtKB-SubCell"/>
</dbReference>
<dbReference type="AlphaFoldDB" id="A0AAJ1MMK9"/>
<dbReference type="Pfam" id="PF13416">
    <property type="entry name" value="SBP_bac_8"/>
    <property type="match status" value="1"/>
</dbReference>
<dbReference type="PANTHER" id="PTHR43649:SF12">
    <property type="entry name" value="DIACETYLCHITOBIOSE BINDING PROTEIN DASA"/>
    <property type="match status" value="1"/>
</dbReference>
<dbReference type="Gene3D" id="3.40.190.10">
    <property type="entry name" value="Periplasmic binding protein-like II"/>
    <property type="match status" value="2"/>
</dbReference>
<dbReference type="PANTHER" id="PTHR43649">
    <property type="entry name" value="ARABINOSE-BINDING PROTEIN-RELATED"/>
    <property type="match status" value="1"/>
</dbReference>
<dbReference type="SUPFAM" id="SSF53850">
    <property type="entry name" value="Periplasmic binding protein-like II"/>
    <property type="match status" value="1"/>
</dbReference>